<protein>
    <submittedName>
        <fullName evidence="1">Uncharacterized protein</fullName>
    </submittedName>
</protein>
<dbReference type="AlphaFoldDB" id="A0A6M3LTL2"/>
<evidence type="ECO:0000313" key="1">
    <source>
        <dbReference type="EMBL" id="QJA96812.1"/>
    </source>
</evidence>
<gene>
    <name evidence="1" type="ORF">MM415B07323_0001</name>
</gene>
<name>A0A6M3LTL2_9ZZZZ</name>
<accession>A0A6M3LTL2</accession>
<dbReference type="EMBL" id="MT143436">
    <property type="protein sequence ID" value="QJA96812.1"/>
    <property type="molecule type" value="Genomic_DNA"/>
</dbReference>
<sequence>MNKTNFVQSGKIKYKEGKTTCSGKKGEYISLKKGKLKNSKEKLIKFAEQEIKEWQKFIKELKQK</sequence>
<organism evidence="1">
    <name type="scientific">viral metagenome</name>
    <dbReference type="NCBI Taxonomy" id="1070528"/>
    <lineage>
        <taxon>unclassified sequences</taxon>
        <taxon>metagenomes</taxon>
        <taxon>organismal metagenomes</taxon>
    </lineage>
</organism>
<reference evidence="1" key="1">
    <citation type="submission" date="2020-03" db="EMBL/GenBank/DDBJ databases">
        <title>The deep terrestrial virosphere.</title>
        <authorList>
            <person name="Holmfeldt K."/>
            <person name="Nilsson E."/>
            <person name="Simone D."/>
            <person name="Lopez-Fernandez M."/>
            <person name="Wu X."/>
            <person name="de Brujin I."/>
            <person name="Lundin D."/>
            <person name="Andersson A."/>
            <person name="Bertilsson S."/>
            <person name="Dopson M."/>
        </authorList>
    </citation>
    <scope>NUCLEOTIDE SEQUENCE</scope>
    <source>
        <strain evidence="1">MM415B07323</strain>
    </source>
</reference>
<proteinExistence type="predicted"/>